<dbReference type="Proteomes" id="UP000325315">
    <property type="component" value="Unassembled WGS sequence"/>
</dbReference>
<proteinExistence type="predicted"/>
<keyword evidence="1" id="KW-0695">RNA-directed DNA polymerase</keyword>
<dbReference type="GO" id="GO:0003964">
    <property type="term" value="F:RNA-directed DNA polymerase activity"/>
    <property type="evidence" value="ECO:0007669"/>
    <property type="project" value="UniProtKB-KW"/>
</dbReference>
<dbReference type="PANTHER" id="PTHR33116:SF86">
    <property type="entry name" value="REVERSE TRANSCRIPTASE DOMAIN-CONTAINING PROTEIN"/>
    <property type="match status" value="1"/>
</dbReference>
<dbReference type="EMBL" id="SMMG02000005">
    <property type="protein sequence ID" value="KAA3474124.1"/>
    <property type="molecule type" value="Genomic_DNA"/>
</dbReference>
<protein>
    <submittedName>
        <fullName evidence="1">Reverse transcriptase</fullName>
    </submittedName>
</protein>
<organism evidence="1 2">
    <name type="scientific">Gossypium australe</name>
    <dbReference type="NCBI Taxonomy" id="47621"/>
    <lineage>
        <taxon>Eukaryota</taxon>
        <taxon>Viridiplantae</taxon>
        <taxon>Streptophyta</taxon>
        <taxon>Embryophyta</taxon>
        <taxon>Tracheophyta</taxon>
        <taxon>Spermatophyta</taxon>
        <taxon>Magnoliopsida</taxon>
        <taxon>eudicotyledons</taxon>
        <taxon>Gunneridae</taxon>
        <taxon>Pentapetalae</taxon>
        <taxon>rosids</taxon>
        <taxon>malvids</taxon>
        <taxon>Malvales</taxon>
        <taxon>Malvaceae</taxon>
        <taxon>Malvoideae</taxon>
        <taxon>Gossypium</taxon>
    </lineage>
</organism>
<keyword evidence="1" id="KW-0548">Nucleotidyltransferase</keyword>
<dbReference type="AlphaFoldDB" id="A0A5B6VYR4"/>
<comment type="caution">
    <text evidence="1">The sequence shown here is derived from an EMBL/GenBank/DDBJ whole genome shotgun (WGS) entry which is preliminary data.</text>
</comment>
<sequence>MHLFFANDSMVFGEASNEGSQVIQSILQHYEKCFGQHINLEKVLNPKNYLHLPTMVGRRKKEAFQHLKDHMKARINNCSVEMLSQEGKEIFIKSILPVLSTYAMSSFFSLSPYAMILRDLFYLKEGGFGFRDLSKFNIALLAKQGWRFINKPMNF</sequence>
<reference evidence="2" key="1">
    <citation type="journal article" date="2019" name="Plant Biotechnol. J.">
        <title>Genome sequencing of the Australian wild diploid species Gossypium australe highlights disease resistance and delayed gland morphogenesis.</title>
        <authorList>
            <person name="Cai Y."/>
            <person name="Cai X."/>
            <person name="Wang Q."/>
            <person name="Wang P."/>
            <person name="Zhang Y."/>
            <person name="Cai C."/>
            <person name="Xu Y."/>
            <person name="Wang K."/>
            <person name="Zhou Z."/>
            <person name="Wang C."/>
            <person name="Geng S."/>
            <person name="Li B."/>
            <person name="Dong Q."/>
            <person name="Hou Y."/>
            <person name="Wang H."/>
            <person name="Ai P."/>
            <person name="Liu Z."/>
            <person name="Yi F."/>
            <person name="Sun M."/>
            <person name="An G."/>
            <person name="Cheng J."/>
            <person name="Zhang Y."/>
            <person name="Shi Q."/>
            <person name="Xie Y."/>
            <person name="Shi X."/>
            <person name="Chang Y."/>
            <person name="Huang F."/>
            <person name="Chen Y."/>
            <person name="Hong S."/>
            <person name="Mi L."/>
            <person name="Sun Q."/>
            <person name="Zhang L."/>
            <person name="Zhou B."/>
            <person name="Peng R."/>
            <person name="Zhang X."/>
            <person name="Liu F."/>
        </authorList>
    </citation>
    <scope>NUCLEOTIDE SEQUENCE [LARGE SCALE GENOMIC DNA]</scope>
    <source>
        <strain evidence="2">cv. PA1801</strain>
    </source>
</reference>
<evidence type="ECO:0000313" key="2">
    <source>
        <dbReference type="Proteomes" id="UP000325315"/>
    </source>
</evidence>
<gene>
    <name evidence="1" type="ORF">EPI10_024445</name>
</gene>
<dbReference type="PANTHER" id="PTHR33116">
    <property type="entry name" value="REVERSE TRANSCRIPTASE ZINC-BINDING DOMAIN-CONTAINING PROTEIN-RELATED-RELATED"/>
    <property type="match status" value="1"/>
</dbReference>
<keyword evidence="2" id="KW-1185">Reference proteome</keyword>
<keyword evidence="1" id="KW-0808">Transferase</keyword>
<dbReference type="OrthoDB" id="1108994at2759"/>
<accession>A0A5B6VYR4</accession>
<name>A0A5B6VYR4_9ROSI</name>
<evidence type="ECO:0000313" key="1">
    <source>
        <dbReference type="EMBL" id="KAA3474124.1"/>
    </source>
</evidence>